<comment type="similarity">
    <text evidence="2">Belongs to the peptidase S49 family.</text>
</comment>
<evidence type="ECO:0000313" key="9">
    <source>
        <dbReference type="Proteomes" id="UP001595851"/>
    </source>
</evidence>
<dbReference type="PANTHER" id="PTHR33209:SF1">
    <property type="entry name" value="PEPTIDASE S49 DOMAIN-CONTAINING PROTEIN"/>
    <property type="match status" value="1"/>
</dbReference>
<feature type="domain" description="Peptidase S49" evidence="7">
    <location>
        <begin position="350"/>
        <end position="499"/>
    </location>
</feature>
<reference evidence="9" key="1">
    <citation type="journal article" date="2019" name="Int. J. Syst. Evol. Microbiol.">
        <title>The Global Catalogue of Microorganisms (GCM) 10K type strain sequencing project: providing services to taxonomists for standard genome sequencing and annotation.</title>
        <authorList>
            <consortium name="The Broad Institute Genomics Platform"/>
            <consortium name="The Broad Institute Genome Sequencing Center for Infectious Disease"/>
            <person name="Wu L."/>
            <person name="Ma J."/>
        </authorList>
    </citation>
    <scope>NUCLEOTIDE SEQUENCE [LARGE SCALE GENOMIC DNA]</scope>
    <source>
        <strain evidence="9">TBRC 1276</strain>
    </source>
</reference>
<dbReference type="InterPro" id="IPR029045">
    <property type="entry name" value="ClpP/crotonase-like_dom_sf"/>
</dbReference>
<keyword evidence="6" id="KW-0472">Membrane</keyword>
<dbReference type="InterPro" id="IPR004635">
    <property type="entry name" value="Pept_S49_SppA"/>
</dbReference>
<dbReference type="InterPro" id="IPR047217">
    <property type="entry name" value="S49_SppA_67K_type_N"/>
</dbReference>
<dbReference type="EMBL" id="JBHSBI010000021">
    <property type="protein sequence ID" value="MFC4012456.1"/>
    <property type="molecule type" value="Genomic_DNA"/>
</dbReference>
<dbReference type="CDD" id="cd07023">
    <property type="entry name" value="S49_Sppa_N_C"/>
    <property type="match status" value="1"/>
</dbReference>
<evidence type="ECO:0000256" key="6">
    <source>
        <dbReference type="ARBA" id="ARBA00023136"/>
    </source>
</evidence>
<dbReference type="PIRSF" id="PIRSF001217">
    <property type="entry name" value="Protease_4_SppA"/>
    <property type="match status" value="1"/>
</dbReference>
<dbReference type="SUPFAM" id="SSF52096">
    <property type="entry name" value="ClpP/crotonase"/>
    <property type="match status" value="2"/>
</dbReference>
<evidence type="ECO:0000313" key="8">
    <source>
        <dbReference type="EMBL" id="MFC4012456.1"/>
    </source>
</evidence>
<protein>
    <submittedName>
        <fullName evidence="8">Signal peptide peptidase SppA</fullName>
        <ecNumber evidence="8">3.4.21.-</ecNumber>
    </submittedName>
</protein>
<evidence type="ECO:0000256" key="5">
    <source>
        <dbReference type="ARBA" id="ARBA00022825"/>
    </source>
</evidence>
<dbReference type="Gene3D" id="3.90.226.10">
    <property type="entry name" value="2-enoyl-CoA Hydratase, Chain A, domain 1"/>
    <property type="match status" value="2"/>
</dbReference>
<dbReference type="PANTHER" id="PTHR33209">
    <property type="entry name" value="PROTEASE 4"/>
    <property type="match status" value="1"/>
</dbReference>
<dbReference type="CDD" id="cd07018">
    <property type="entry name" value="S49_SppA_67K_type"/>
    <property type="match status" value="1"/>
</dbReference>
<comment type="subcellular location">
    <subcellularLocation>
        <location evidence="1">Membrane</location>
    </subcellularLocation>
</comment>
<dbReference type="Proteomes" id="UP001595851">
    <property type="component" value="Unassembled WGS sequence"/>
</dbReference>
<comment type="caution">
    <text evidence="8">The sequence shown here is derived from an EMBL/GenBank/DDBJ whole genome shotgun (WGS) entry which is preliminary data.</text>
</comment>
<keyword evidence="5" id="KW-0720">Serine protease</keyword>
<keyword evidence="4 8" id="KW-0378">Hydrolase</keyword>
<evidence type="ECO:0000256" key="3">
    <source>
        <dbReference type="ARBA" id="ARBA00022670"/>
    </source>
</evidence>
<proteinExistence type="inferred from homology"/>
<dbReference type="GO" id="GO:0016787">
    <property type="term" value="F:hydrolase activity"/>
    <property type="evidence" value="ECO:0007669"/>
    <property type="project" value="UniProtKB-KW"/>
</dbReference>
<name>A0ABV8GER3_9ACTN</name>
<dbReference type="NCBIfam" id="TIGR00706">
    <property type="entry name" value="SppA_dom"/>
    <property type="match status" value="1"/>
</dbReference>
<dbReference type="Pfam" id="PF01343">
    <property type="entry name" value="Peptidase_S49"/>
    <property type="match status" value="2"/>
</dbReference>
<dbReference type="InterPro" id="IPR002142">
    <property type="entry name" value="Peptidase_S49"/>
</dbReference>
<organism evidence="8 9">
    <name type="scientific">Nonomuraea purpurea</name>
    <dbReference type="NCBI Taxonomy" id="1849276"/>
    <lineage>
        <taxon>Bacteria</taxon>
        <taxon>Bacillati</taxon>
        <taxon>Actinomycetota</taxon>
        <taxon>Actinomycetes</taxon>
        <taxon>Streptosporangiales</taxon>
        <taxon>Streptosporangiaceae</taxon>
        <taxon>Nonomuraea</taxon>
    </lineage>
</organism>
<evidence type="ECO:0000256" key="4">
    <source>
        <dbReference type="ARBA" id="ARBA00022801"/>
    </source>
</evidence>
<dbReference type="InterPro" id="IPR047272">
    <property type="entry name" value="S49_SppA_C"/>
</dbReference>
<evidence type="ECO:0000259" key="7">
    <source>
        <dbReference type="Pfam" id="PF01343"/>
    </source>
</evidence>
<dbReference type="RefSeq" id="WP_379532358.1">
    <property type="nucleotide sequence ID" value="NZ_JBHSBI010000021.1"/>
</dbReference>
<keyword evidence="9" id="KW-1185">Reference proteome</keyword>
<feature type="domain" description="Peptidase S49" evidence="7">
    <location>
        <begin position="96"/>
        <end position="251"/>
    </location>
</feature>
<keyword evidence="3" id="KW-0645">Protease</keyword>
<dbReference type="Gene3D" id="6.20.330.10">
    <property type="match status" value="1"/>
</dbReference>
<sequence length="565" mass="60822">MDAGRAIFETVDKLRQRRTAPLVLELDLTEGLTEGPPSDPLAAVLSMRKPRLADVLSGLRRARQDSRVKALIVKLGGQPLGLAMVQELRQAVIHFRSSGKLTVAFAETFGEFGGGTVPYYLASAFERVFLQPSGDVGLTGVALEQRFVKGTLDKLGIGYEVGQRHEYKTAANTFTQDHMTDPHRESMTRIVESVTETLVAGIADGRRLDPGKVRELIDRGPFTAAEAQEAGLVDELSYRDEVYEEVKRAAGADSHLLYVSRYARAATVKKLPQPMADGVALIHGSGMIRAGRSGRSPLGGGGAMGSDTISAAFRSARRDEHVKAVVFRVDSPGGSYVASDTVWREVMLTRRVKPVIVSMGDLAASGGYFVSMAADVIVAQPGTLTGSIGVYGGKPVLSDLLQKVGINSEIVAAGANAAMFSTTRSFSPEQWERVNAWLDRIYDDFVGKVAESRDLSRERAHELARGRVWTGADAAANGLVDELGGLEDALVLARKRAGLAEDAPVRTYPRLNPLERLRGPESSEDKSAALARIRVDAWGPLARLSAELGLPAAGPLVLPEWLTIR</sequence>
<dbReference type="InterPro" id="IPR004634">
    <property type="entry name" value="Pept_S49_pIV"/>
</dbReference>
<evidence type="ECO:0000256" key="1">
    <source>
        <dbReference type="ARBA" id="ARBA00004370"/>
    </source>
</evidence>
<gene>
    <name evidence="8" type="primary">sppA</name>
    <name evidence="8" type="ORF">ACFOY2_34835</name>
</gene>
<dbReference type="EC" id="3.4.21.-" evidence="8"/>
<accession>A0ABV8GER3</accession>
<evidence type="ECO:0000256" key="2">
    <source>
        <dbReference type="ARBA" id="ARBA00008683"/>
    </source>
</evidence>
<dbReference type="NCBIfam" id="TIGR00705">
    <property type="entry name" value="SppA_67K"/>
    <property type="match status" value="1"/>
</dbReference>